<organism evidence="2 3">
    <name type="scientific">Roseiarcus fermentans</name>
    <dbReference type="NCBI Taxonomy" id="1473586"/>
    <lineage>
        <taxon>Bacteria</taxon>
        <taxon>Pseudomonadati</taxon>
        <taxon>Pseudomonadota</taxon>
        <taxon>Alphaproteobacteria</taxon>
        <taxon>Hyphomicrobiales</taxon>
        <taxon>Roseiarcaceae</taxon>
        <taxon>Roseiarcus</taxon>
    </lineage>
</organism>
<feature type="signal peptide" evidence="1">
    <location>
        <begin position="1"/>
        <end position="24"/>
    </location>
</feature>
<keyword evidence="1" id="KW-0732">Signal</keyword>
<gene>
    <name evidence="2" type="ORF">DFR50_10324</name>
</gene>
<dbReference type="Proteomes" id="UP000253529">
    <property type="component" value="Unassembled WGS sequence"/>
</dbReference>
<protein>
    <recommendedName>
        <fullName evidence="4">Trypsin-like peptidase</fullName>
    </recommendedName>
</protein>
<evidence type="ECO:0000256" key="1">
    <source>
        <dbReference type="SAM" id="SignalP"/>
    </source>
</evidence>
<comment type="caution">
    <text evidence="2">The sequence shown here is derived from an EMBL/GenBank/DDBJ whole genome shotgun (WGS) entry which is preliminary data.</text>
</comment>
<evidence type="ECO:0000313" key="2">
    <source>
        <dbReference type="EMBL" id="RBP17139.1"/>
    </source>
</evidence>
<feature type="chain" id="PRO_5016752081" description="Trypsin-like peptidase" evidence="1">
    <location>
        <begin position="25"/>
        <end position="233"/>
    </location>
</feature>
<sequence length="233" mass="24675">MAKFVSAVGIGLMALLAIGRNAAAQEGPESEGFDDGLRLYAVHVNRTPVQPWPGYGMYLGNGLVITAAHVPGNFADTRPHVIIDGRDYPAGLVRQGSLEGVDLTLLSIDVAALPVRMRMRRLPLCAASPYPGERVVVITPESAAQSRVLPPAAVPTDLRARFDTVIGDVATTGNSGSGVLDVYNSCLLGVISRKITIERVGAGLGARRQSQDIAKYFVPVTSIRAFIPPQASF</sequence>
<dbReference type="AlphaFoldDB" id="A0A366FTW5"/>
<keyword evidence="3" id="KW-1185">Reference proteome</keyword>
<dbReference type="RefSeq" id="WP_113887777.1">
    <property type="nucleotide sequence ID" value="NZ_QNRK01000003.1"/>
</dbReference>
<evidence type="ECO:0008006" key="4">
    <source>
        <dbReference type="Google" id="ProtNLM"/>
    </source>
</evidence>
<name>A0A366FTW5_9HYPH</name>
<reference evidence="2 3" key="1">
    <citation type="submission" date="2018-06" db="EMBL/GenBank/DDBJ databases">
        <title>Genomic Encyclopedia of Type Strains, Phase IV (KMG-IV): sequencing the most valuable type-strain genomes for metagenomic binning, comparative biology and taxonomic classification.</title>
        <authorList>
            <person name="Goeker M."/>
        </authorList>
    </citation>
    <scope>NUCLEOTIDE SEQUENCE [LARGE SCALE GENOMIC DNA]</scope>
    <source>
        <strain evidence="2 3">DSM 24875</strain>
    </source>
</reference>
<dbReference type="EMBL" id="QNRK01000003">
    <property type="protein sequence ID" value="RBP17139.1"/>
    <property type="molecule type" value="Genomic_DNA"/>
</dbReference>
<evidence type="ECO:0000313" key="3">
    <source>
        <dbReference type="Proteomes" id="UP000253529"/>
    </source>
</evidence>
<accession>A0A366FTW5</accession>
<proteinExistence type="predicted"/>
<dbReference type="Pfam" id="PF13365">
    <property type="entry name" value="Trypsin_2"/>
    <property type="match status" value="1"/>
</dbReference>
<dbReference type="OrthoDB" id="7266105at2"/>
<dbReference type="InterPro" id="IPR009003">
    <property type="entry name" value="Peptidase_S1_PA"/>
</dbReference>
<dbReference type="SUPFAM" id="SSF50494">
    <property type="entry name" value="Trypsin-like serine proteases"/>
    <property type="match status" value="1"/>
</dbReference>